<dbReference type="AlphaFoldDB" id="A8ZYL2"/>
<organism evidence="2 3">
    <name type="scientific">Desulfosudis oleivorans (strain DSM 6200 / JCM 39069 / Hxd3)</name>
    <name type="common">Desulfococcus oleovorans</name>
    <dbReference type="NCBI Taxonomy" id="96561"/>
    <lineage>
        <taxon>Bacteria</taxon>
        <taxon>Pseudomonadati</taxon>
        <taxon>Thermodesulfobacteriota</taxon>
        <taxon>Desulfobacteria</taxon>
        <taxon>Desulfobacterales</taxon>
        <taxon>Desulfosudaceae</taxon>
        <taxon>Desulfosudis</taxon>
    </lineage>
</organism>
<keyword evidence="3" id="KW-1185">Reference proteome</keyword>
<dbReference type="Proteomes" id="UP000008561">
    <property type="component" value="Chromosome"/>
</dbReference>
<dbReference type="KEGG" id="dol:Dole_2934"/>
<accession>A8ZYL2</accession>
<proteinExistence type="predicted"/>
<evidence type="ECO:0000313" key="3">
    <source>
        <dbReference type="Proteomes" id="UP000008561"/>
    </source>
</evidence>
<dbReference type="HOGENOM" id="CLU_175566_0_0_7"/>
<sequence>MEKDRKQSHLPAERPKTIQEAVTLLIRKLPLKDRVRMANMAQDDLIDLHFTLGAWIRDNFGLWSGNDNLKRDCTLYHRESFIHIDEDEAPMIIIYELWKQLKETHRMRVVNFKQHVNNTF</sequence>
<name>A8ZYL2_DESOH</name>
<dbReference type="eggNOG" id="ENOG503190G">
    <property type="taxonomic scope" value="Bacteria"/>
</dbReference>
<reference evidence="2 3" key="1">
    <citation type="submission" date="2007-10" db="EMBL/GenBank/DDBJ databases">
        <title>Complete sequence of Desulfococcus oleovorans Hxd3.</title>
        <authorList>
            <consortium name="US DOE Joint Genome Institute"/>
            <person name="Copeland A."/>
            <person name="Lucas S."/>
            <person name="Lapidus A."/>
            <person name="Barry K."/>
            <person name="Glavina del Rio T."/>
            <person name="Dalin E."/>
            <person name="Tice H."/>
            <person name="Pitluck S."/>
            <person name="Kiss H."/>
            <person name="Brettin T."/>
            <person name="Bruce D."/>
            <person name="Detter J.C."/>
            <person name="Han C."/>
            <person name="Schmutz J."/>
            <person name="Larimer F."/>
            <person name="Land M."/>
            <person name="Hauser L."/>
            <person name="Kyrpides N."/>
            <person name="Kim E."/>
            <person name="Wawrik B."/>
            <person name="Richardson P."/>
        </authorList>
    </citation>
    <scope>NUCLEOTIDE SEQUENCE [LARGE SCALE GENOMIC DNA]</scope>
    <source>
        <strain evidence="3">DSM 6200 / JCM 39069 / Hxd3</strain>
    </source>
</reference>
<evidence type="ECO:0000313" key="2">
    <source>
        <dbReference type="EMBL" id="ABW68737.1"/>
    </source>
</evidence>
<evidence type="ECO:0000259" key="1">
    <source>
        <dbReference type="Pfam" id="PF20594"/>
    </source>
</evidence>
<feature type="domain" description="DUF6794" evidence="1">
    <location>
        <begin position="15"/>
        <end position="101"/>
    </location>
</feature>
<dbReference type="Pfam" id="PF20594">
    <property type="entry name" value="DUF6794"/>
    <property type="match status" value="1"/>
</dbReference>
<dbReference type="STRING" id="96561.Dole_2934"/>
<protein>
    <recommendedName>
        <fullName evidence="1">DUF6794 domain-containing protein</fullName>
    </recommendedName>
</protein>
<gene>
    <name evidence="2" type="ordered locus">Dole_2934</name>
</gene>
<dbReference type="InterPro" id="IPR046744">
    <property type="entry name" value="DUF6794"/>
</dbReference>
<dbReference type="EMBL" id="CP000859">
    <property type="protein sequence ID" value="ABW68737.1"/>
    <property type="molecule type" value="Genomic_DNA"/>
</dbReference>